<feature type="coiled-coil region" evidence="2">
    <location>
        <begin position="188"/>
        <end position="215"/>
    </location>
</feature>
<dbReference type="InterPro" id="IPR013087">
    <property type="entry name" value="Znf_C2H2_type"/>
</dbReference>
<feature type="compositionally biased region" description="Polar residues" evidence="3">
    <location>
        <begin position="82"/>
        <end position="105"/>
    </location>
</feature>
<dbReference type="EMBL" id="JAHRIO010031435">
    <property type="protein sequence ID" value="MEQ2168713.1"/>
    <property type="molecule type" value="Genomic_DNA"/>
</dbReference>
<evidence type="ECO:0000313" key="6">
    <source>
        <dbReference type="Proteomes" id="UP001476798"/>
    </source>
</evidence>
<evidence type="ECO:0000256" key="2">
    <source>
        <dbReference type="SAM" id="Coils"/>
    </source>
</evidence>
<evidence type="ECO:0000313" key="5">
    <source>
        <dbReference type="EMBL" id="MEQ2168713.1"/>
    </source>
</evidence>
<feature type="region of interest" description="Disordered" evidence="3">
    <location>
        <begin position="559"/>
        <end position="624"/>
    </location>
</feature>
<dbReference type="PANTHER" id="PTHR16116">
    <property type="entry name" value="ZINC FINGER PROTEIN 839"/>
    <property type="match status" value="1"/>
</dbReference>
<protein>
    <recommendedName>
        <fullName evidence="4">C2H2-type domain-containing protein</fullName>
    </recommendedName>
</protein>
<keyword evidence="1" id="KW-0862">Zinc</keyword>
<keyword evidence="1" id="KW-0863">Zinc-finger</keyword>
<dbReference type="InterPro" id="IPR039946">
    <property type="entry name" value="ZN839"/>
</dbReference>
<feature type="region of interest" description="Disordered" evidence="3">
    <location>
        <begin position="80"/>
        <end position="105"/>
    </location>
</feature>
<dbReference type="PROSITE" id="PS50157">
    <property type="entry name" value="ZINC_FINGER_C2H2_2"/>
    <property type="match status" value="1"/>
</dbReference>
<comment type="caution">
    <text evidence="5">The sequence shown here is derived from an EMBL/GenBank/DDBJ whole genome shotgun (WGS) entry which is preliminary data.</text>
</comment>
<feature type="compositionally biased region" description="Acidic residues" evidence="3">
    <location>
        <begin position="504"/>
        <end position="516"/>
    </location>
</feature>
<dbReference type="InterPro" id="IPR031885">
    <property type="entry name" value="DUF4764"/>
</dbReference>
<keyword evidence="6" id="KW-1185">Reference proteome</keyword>
<organism evidence="5 6">
    <name type="scientific">Goodea atripinnis</name>
    <dbReference type="NCBI Taxonomy" id="208336"/>
    <lineage>
        <taxon>Eukaryota</taxon>
        <taxon>Metazoa</taxon>
        <taxon>Chordata</taxon>
        <taxon>Craniata</taxon>
        <taxon>Vertebrata</taxon>
        <taxon>Euteleostomi</taxon>
        <taxon>Actinopterygii</taxon>
        <taxon>Neopterygii</taxon>
        <taxon>Teleostei</taxon>
        <taxon>Neoteleostei</taxon>
        <taxon>Acanthomorphata</taxon>
        <taxon>Ovalentaria</taxon>
        <taxon>Atherinomorphae</taxon>
        <taxon>Cyprinodontiformes</taxon>
        <taxon>Goodeidae</taxon>
        <taxon>Goodea</taxon>
    </lineage>
</organism>
<keyword evidence="2" id="KW-0175">Coiled coil</keyword>
<proteinExistence type="predicted"/>
<accession>A0ABV0NBE6</accession>
<evidence type="ECO:0000259" key="4">
    <source>
        <dbReference type="PROSITE" id="PS50157"/>
    </source>
</evidence>
<feature type="domain" description="C2H2-type" evidence="4">
    <location>
        <begin position="540"/>
        <end position="565"/>
    </location>
</feature>
<feature type="region of interest" description="Disordered" evidence="3">
    <location>
        <begin position="17"/>
        <end position="55"/>
    </location>
</feature>
<feature type="compositionally biased region" description="Acidic residues" evidence="3">
    <location>
        <begin position="594"/>
        <end position="606"/>
    </location>
</feature>
<dbReference type="Pfam" id="PF15961">
    <property type="entry name" value="DUF4764"/>
    <property type="match status" value="1"/>
</dbReference>
<feature type="compositionally biased region" description="Basic and acidic residues" evidence="3">
    <location>
        <begin position="447"/>
        <end position="458"/>
    </location>
</feature>
<feature type="compositionally biased region" description="Polar residues" evidence="3">
    <location>
        <begin position="611"/>
        <end position="624"/>
    </location>
</feature>
<gene>
    <name evidence="5" type="ORF">GOODEAATRI_017646</name>
</gene>
<feature type="region of interest" description="Disordered" evidence="3">
    <location>
        <begin position="447"/>
        <end position="533"/>
    </location>
</feature>
<feature type="compositionally biased region" description="Basic and acidic residues" evidence="3">
    <location>
        <begin position="484"/>
        <end position="503"/>
    </location>
</feature>
<dbReference type="Proteomes" id="UP001476798">
    <property type="component" value="Unassembled WGS sequence"/>
</dbReference>
<evidence type="ECO:0000256" key="1">
    <source>
        <dbReference type="PROSITE-ProRule" id="PRU00042"/>
    </source>
</evidence>
<name>A0ABV0NBE6_9TELE</name>
<keyword evidence="1" id="KW-0479">Metal-binding</keyword>
<feature type="region of interest" description="Disordered" evidence="3">
    <location>
        <begin position="399"/>
        <end position="431"/>
    </location>
</feature>
<feature type="compositionally biased region" description="Basic residues" evidence="3">
    <location>
        <begin position="459"/>
        <end position="468"/>
    </location>
</feature>
<reference evidence="5 6" key="1">
    <citation type="submission" date="2021-06" db="EMBL/GenBank/DDBJ databases">
        <authorList>
            <person name="Palmer J.M."/>
        </authorList>
    </citation>
    <scope>NUCLEOTIDE SEQUENCE [LARGE SCALE GENOMIC DNA]</scope>
    <source>
        <strain evidence="5 6">GA_2019</strain>
        <tissue evidence="5">Muscle</tissue>
    </source>
</reference>
<dbReference type="PANTHER" id="PTHR16116:SF5">
    <property type="entry name" value="ZINC FINGER PROTEIN 839"/>
    <property type="match status" value="1"/>
</dbReference>
<sequence>MCATAAVEKLTVNPKAKMADNEGDGGAIGTITVAEPPGTEAQPAVPLSTQPEDPLSVQPAVQILQPEEKISTIFVAQCDQPGESSEPGSCTDGSQPLSGAESSQAEQRIVVGTEFTDLANTTIIYVQPDGSLVEGSGLTVEEQQAVLHQLTKQQIVQVSDTEAVQLLQQSQLVKPTPVQKTALDPNQLQQVINQVTKSQNQIQVSQENLQHVKAQQSLTQQKQVHVSPQNLKVVASQNNASTQLKSVAQHVALQSNTFIQIQVPPKPEEKSGVTLQQKTVAISHPQVKLSAGGGLSNTQIIHIQPVVSQQGQQILLQQNPGEPPIQLVLQNATPVVGSLLPLVHKVTGPVTKATASSSLGQKPATSTIRVDVAATTSTVKDPPTSSSKAPPVTATKTFNIPLVKTSHNGTETAAGKGPVKASPVISAAPPQPTTLAVAPKLATVTVVKERDREKDEKKKAKKREKKALKVQTRSGRVSRPPKYKAKDYKFIKTEDLAESHQSDSDDYSDMSVEEEENAKRDRPCSSSPSSLSYSLKSRCHRCQTCDKAYIGPGGLNRHYKLNPTHGEPDLSSVTSSNAPDPDLSRDDLKVEGAVTEEEDEEEEEEDKPAAMTTNSVRHPSTYQS</sequence>
<evidence type="ECO:0000256" key="3">
    <source>
        <dbReference type="SAM" id="MobiDB-lite"/>
    </source>
</evidence>